<feature type="domain" description="Ig-like" evidence="27">
    <location>
        <begin position="3"/>
        <end position="98"/>
    </location>
</feature>
<evidence type="ECO:0000256" key="19">
    <source>
        <dbReference type="PIRSR" id="PIRSR000615-2"/>
    </source>
</evidence>
<feature type="chain" id="PRO_5002099686" description="receptor protein-tyrosine kinase" evidence="25">
    <location>
        <begin position="20"/>
        <end position="937"/>
    </location>
</feature>
<keyword evidence="7 19" id="KW-0547">Nucleotide-binding</keyword>
<proteinExistence type="evidence at transcript level"/>
<keyword evidence="20" id="KW-0479">Metal-binding</keyword>
<dbReference type="GO" id="GO:0043408">
    <property type="term" value="P:regulation of MAPK cascade"/>
    <property type="evidence" value="ECO:0007669"/>
    <property type="project" value="TreeGrafter"/>
</dbReference>
<dbReference type="SUPFAM" id="SSF48726">
    <property type="entry name" value="Immunoglobulin"/>
    <property type="match status" value="4"/>
</dbReference>
<dbReference type="Gene3D" id="3.30.200.20">
    <property type="entry name" value="Phosphorylase Kinase, domain 1"/>
    <property type="match status" value="1"/>
</dbReference>
<dbReference type="InterPro" id="IPR001245">
    <property type="entry name" value="Ser-Thr/Tyr_kinase_cat_dom"/>
</dbReference>
<evidence type="ECO:0000256" key="12">
    <source>
        <dbReference type="ARBA" id="ARBA00023137"/>
    </source>
</evidence>
<feature type="disulfide bond" evidence="23">
    <location>
        <begin position="126"/>
        <end position="173"/>
    </location>
</feature>
<feature type="domain" description="Ig-like" evidence="27">
    <location>
        <begin position="199"/>
        <end position="290"/>
    </location>
</feature>
<evidence type="ECO:0000256" key="15">
    <source>
        <dbReference type="ARBA" id="ARBA00023180"/>
    </source>
</evidence>
<feature type="domain" description="Ig-like" evidence="27">
    <location>
        <begin position="109"/>
        <end position="188"/>
    </location>
</feature>
<dbReference type="PROSITE" id="PS50835">
    <property type="entry name" value="IG_LIKE"/>
    <property type="match status" value="4"/>
</dbReference>
<dbReference type="InterPro" id="IPR000719">
    <property type="entry name" value="Prot_kinase_dom"/>
</dbReference>
<keyword evidence="4" id="KW-0808">Transferase</keyword>
<dbReference type="SUPFAM" id="SSF56112">
    <property type="entry name" value="Protein kinase-like (PK-like)"/>
    <property type="match status" value="1"/>
</dbReference>
<evidence type="ECO:0000256" key="17">
    <source>
        <dbReference type="ARBA" id="ARBA00051243"/>
    </source>
</evidence>
<evidence type="ECO:0000256" key="25">
    <source>
        <dbReference type="SAM" id="SignalP"/>
    </source>
</evidence>
<evidence type="ECO:0000256" key="24">
    <source>
        <dbReference type="PROSITE-ProRule" id="PRU10141"/>
    </source>
</evidence>
<dbReference type="GO" id="GO:0043235">
    <property type="term" value="C:receptor complex"/>
    <property type="evidence" value="ECO:0007669"/>
    <property type="project" value="TreeGrafter"/>
</dbReference>
<keyword evidence="11" id="KW-0472">Membrane</keyword>
<dbReference type="PROSITE" id="PS00107">
    <property type="entry name" value="PROTEIN_KINASE_ATP"/>
    <property type="match status" value="1"/>
</dbReference>
<dbReference type="SMART" id="SM00408">
    <property type="entry name" value="IGc2"/>
    <property type="match status" value="3"/>
</dbReference>
<dbReference type="GO" id="GO:0007169">
    <property type="term" value="P:cell surface receptor protein tyrosine kinase signaling pathway"/>
    <property type="evidence" value="ECO:0007669"/>
    <property type="project" value="InterPro"/>
</dbReference>
<dbReference type="InterPro" id="IPR007110">
    <property type="entry name" value="Ig-like_dom"/>
</dbReference>
<dbReference type="InterPro" id="IPR003599">
    <property type="entry name" value="Ig_sub"/>
</dbReference>
<feature type="binding site" evidence="19">
    <location>
        <position position="767"/>
    </location>
    <ligand>
        <name>ATP</name>
        <dbReference type="ChEBI" id="CHEBI:30616"/>
    </ligand>
</feature>
<sequence>MYPALIALLVTTIVYYGMATPVIKEGGELIVNAGKQVTLTCSGNQTVKWDIKSKKWSVKQFENFSELKIKSASYKETRSYRCVYNDTQNSGMASVRLYVKDEQNYWNTPQGSLIKVVEGKDATLPCLITDPSIPKTNIQLESSSLNSANISFDYHKGFTIHGVQPNNDGHYICKATVNSHVRKSLQMTLHVTNVPRFPPNITLEPEEEIRIKGEAFKITCSANAEELPELRWETPVANYSFNNYTSFDLPHWTSNSTLYIPKVNFTDSGNYTCTGYYPEFEAKQNRRTTSLHVIEEGYVRLTSSSDSRIELKAGESASMKVQIEAYPSQLSWAWVHENLGNQSNVSSQAMVKPDGHYRNVSILMLNRIQDYEEGSYSFTAQNARAIASMTFKIVLKRPPMVEIKASINDRYICTASGYPLPKIVWSQCEINENCLENTKPPMTNYIIINETTVASNLTVAQNITSIECKASNSVGENSEKKEIPKTLPTEKTKENTIFTPLVTSSMILAGIFIVLSAFLYYEYQQKPKYEIRWQIIQPAEGNNYICIDPTQLPYNDNWEFPRANLQFGKTLGAGAFGKVMEATAIGLGNVDSAVRVAVKMLKSSAHTDEVEALMSELKILSHLGNHKNIVNLLGACTHGGPILVITEYCRYGDLLNFLRKKAEIMNEIFSASLEEQSSTSSDYKNMATEQTYMKSDSGFLSKGTDSYVEMKPASFLSSQSDSLIDEKDTDDILPVDLYDLLSFSFQVAQGMSFLAAKNCIHRDAAARNVLVSHGRVVKICDFGLARDIENDSNYVVKGNARLPVKWMAPESIFDCVYTVQSDVWSYGILLWEMFSLGRSPYPGIVVNRKFYKMIKEGYKMDCPDYAPLEIYHIMKTCWDLEPTHRPTFNQISGLISKQMNLLNNQDYANITEDQVQECMENKRDNQPLFKGNNYQFC</sequence>
<evidence type="ECO:0000256" key="21">
    <source>
        <dbReference type="PIRSR" id="PIRSR000615-4"/>
    </source>
</evidence>
<dbReference type="EC" id="2.7.10.1" evidence="2"/>
<protein>
    <recommendedName>
        <fullName evidence="2">receptor protein-tyrosine kinase</fullName>
        <ecNumber evidence="2">2.7.10.1</ecNumber>
    </recommendedName>
</protein>
<keyword evidence="15" id="KW-0325">Glycoprotein</keyword>
<evidence type="ECO:0000259" key="27">
    <source>
        <dbReference type="PROSITE" id="PS50835"/>
    </source>
</evidence>
<keyword evidence="3" id="KW-0597">Phosphoprotein</keyword>
<evidence type="ECO:0000256" key="5">
    <source>
        <dbReference type="ARBA" id="ARBA00022692"/>
    </source>
</evidence>
<feature type="disulfide bond" evidence="23">
    <location>
        <begin position="220"/>
        <end position="273"/>
    </location>
</feature>
<evidence type="ECO:0000256" key="8">
    <source>
        <dbReference type="ARBA" id="ARBA00022777"/>
    </source>
</evidence>
<evidence type="ECO:0000256" key="2">
    <source>
        <dbReference type="ARBA" id="ARBA00011902"/>
    </source>
</evidence>
<dbReference type="Pfam" id="PF07714">
    <property type="entry name" value="PK_Tyr_Ser-Thr"/>
    <property type="match status" value="1"/>
</dbReference>
<dbReference type="PROSITE" id="PS50011">
    <property type="entry name" value="PROTEIN_KINASE_DOM"/>
    <property type="match status" value="1"/>
</dbReference>
<feature type="active site" description="Proton acceptor" evidence="18">
    <location>
        <position position="763"/>
    </location>
</feature>
<keyword evidence="14 28" id="KW-0675">Receptor</keyword>
<feature type="disulfide bond" evidence="23">
    <location>
        <begin position="413"/>
        <end position="468"/>
    </location>
</feature>
<dbReference type="SMART" id="SM00409">
    <property type="entry name" value="IG"/>
    <property type="match status" value="4"/>
</dbReference>
<dbReference type="GO" id="GO:0019955">
    <property type="term" value="F:cytokine binding"/>
    <property type="evidence" value="ECO:0007669"/>
    <property type="project" value="InterPro"/>
</dbReference>
<dbReference type="PANTHER" id="PTHR24416">
    <property type="entry name" value="TYROSINE-PROTEIN KINASE RECEPTOR"/>
    <property type="match status" value="1"/>
</dbReference>
<dbReference type="InterPro" id="IPR030658">
    <property type="entry name" value="CSF-1_receptor"/>
</dbReference>
<dbReference type="FunFam" id="3.30.200.20:FF:000025">
    <property type="entry name" value="Platelet-derived growth factor receptor alpha"/>
    <property type="match status" value="1"/>
</dbReference>
<dbReference type="Gene3D" id="1.10.510.10">
    <property type="entry name" value="Transferase(Phosphotransferase) domain 1"/>
    <property type="match status" value="1"/>
</dbReference>
<name>A0A0B5CV26_XENLA</name>
<evidence type="ECO:0000256" key="10">
    <source>
        <dbReference type="ARBA" id="ARBA00022989"/>
    </source>
</evidence>
<keyword evidence="9 19" id="KW-0067">ATP-binding</keyword>
<keyword evidence="12" id="KW-0829">Tyrosine-protein kinase</keyword>
<evidence type="ECO:0000256" key="1">
    <source>
        <dbReference type="ARBA" id="ARBA00004479"/>
    </source>
</evidence>
<evidence type="ECO:0000256" key="23">
    <source>
        <dbReference type="PIRSR" id="PIRSR500947-52"/>
    </source>
</evidence>
<feature type="binding site" evidence="19">
    <location>
        <begin position="572"/>
        <end position="579"/>
    </location>
    <ligand>
        <name>ATP</name>
        <dbReference type="ChEBI" id="CHEBI:30616"/>
    </ligand>
</feature>
<gene>
    <name evidence="28" type="primary">csf1r</name>
</gene>
<feature type="binding site" evidence="22">
    <location>
        <begin position="571"/>
        <end position="579"/>
    </location>
    <ligand>
        <name>ATP</name>
        <dbReference type="ChEBI" id="CHEBI:30616"/>
    </ligand>
</feature>
<dbReference type="FunFam" id="1.10.510.10:FF:000177">
    <property type="entry name" value="Mast/stem cell growth factor receptor"/>
    <property type="match status" value="1"/>
</dbReference>
<keyword evidence="13 23" id="KW-1015">Disulfide bond</keyword>
<dbReference type="GO" id="GO:0005011">
    <property type="term" value="F:macrophage colony-stimulating factor receptor activity"/>
    <property type="evidence" value="ECO:0007669"/>
    <property type="project" value="TreeGrafter"/>
</dbReference>
<evidence type="ECO:0000256" key="6">
    <source>
        <dbReference type="ARBA" id="ARBA00022737"/>
    </source>
</evidence>
<keyword evidence="25" id="KW-0732">Signal</keyword>
<evidence type="ECO:0000256" key="22">
    <source>
        <dbReference type="PIRSR" id="PIRSR500947-51"/>
    </source>
</evidence>
<dbReference type="GO" id="GO:0005886">
    <property type="term" value="C:plasma membrane"/>
    <property type="evidence" value="ECO:0007669"/>
    <property type="project" value="TreeGrafter"/>
</dbReference>
<evidence type="ECO:0000259" key="26">
    <source>
        <dbReference type="PROSITE" id="PS50011"/>
    </source>
</evidence>
<dbReference type="InterPro" id="IPR050122">
    <property type="entry name" value="RTK"/>
</dbReference>
<reference evidence="28" key="1">
    <citation type="submission" date="2014-08" db="EMBL/GenBank/DDBJ databases">
        <authorList>
            <person name="Grayfer L."/>
            <person name="Robert J."/>
        </authorList>
    </citation>
    <scope>NUCLEOTIDE SEQUENCE</scope>
</reference>
<keyword evidence="8" id="KW-0418">Kinase</keyword>
<evidence type="ECO:0000256" key="14">
    <source>
        <dbReference type="ARBA" id="ARBA00023170"/>
    </source>
</evidence>
<evidence type="ECO:0000256" key="13">
    <source>
        <dbReference type="ARBA" id="ARBA00023157"/>
    </source>
</evidence>
<dbReference type="GO" id="GO:0005524">
    <property type="term" value="F:ATP binding"/>
    <property type="evidence" value="ECO:0007669"/>
    <property type="project" value="UniProtKB-UniRule"/>
</dbReference>
<accession>A0A0B5CV26</accession>
<keyword evidence="20" id="KW-0460">Magnesium</keyword>
<evidence type="ECO:0000256" key="9">
    <source>
        <dbReference type="ARBA" id="ARBA00022840"/>
    </source>
</evidence>
<feature type="signal peptide" evidence="25">
    <location>
        <begin position="1"/>
        <end position="19"/>
    </location>
</feature>
<dbReference type="GO" id="GO:1990682">
    <property type="term" value="C:CSF1-CSF1R complex"/>
    <property type="evidence" value="ECO:0007669"/>
    <property type="project" value="TreeGrafter"/>
</dbReference>
<feature type="binding site" evidence="19">
    <location>
        <begin position="647"/>
        <end position="653"/>
    </location>
    <ligand>
        <name>ATP</name>
        <dbReference type="ChEBI" id="CHEBI:30616"/>
    </ligand>
</feature>
<dbReference type="GO" id="GO:0046872">
    <property type="term" value="F:metal ion binding"/>
    <property type="evidence" value="ECO:0007669"/>
    <property type="project" value="UniProtKB-KW"/>
</dbReference>
<dbReference type="InterPro" id="IPR003598">
    <property type="entry name" value="Ig_sub2"/>
</dbReference>
<evidence type="ECO:0000256" key="7">
    <source>
        <dbReference type="ARBA" id="ARBA00022741"/>
    </source>
</evidence>
<dbReference type="AlphaFoldDB" id="A0A0B5CV26"/>
<organism evidence="28">
    <name type="scientific">Xenopus laevis</name>
    <name type="common">African clawed frog</name>
    <dbReference type="NCBI Taxonomy" id="8355"/>
    <lineage>
        <taxon>Eukaryota</taxon>
        <taxon>Metazoa</taxon>
        <taxon>Chordata</taxon>
        <taxon>Craniata</taxon>
        <taxon>Vertebrata</taxon>
        <taxon>Euteleostomi</taxon>
        <taxon>Amphibia</taxon>
        <taxon>Batrachia</taxon>
        <taxon>Anura</taxon>
        <taxon>Pipoidea</taxon>
        <taxon>Pipidae</taxon>
        <taxon>Xenopodinae</taxon>
        <taxon>Xenopus</taxon>
        <taxon>Xenopus</taxon>
    </lineage>
</organism>
<dbReference type="GO" id="GO:0019838">
    <property type="term" value="F:growth factor binding"/>
    <property type="evidence" value="ECO:0007669"/>
    <property type="project" value="TreeGrafter"/>
</dbReference>
<dbReference type="GO" id="GO:0030316">
    <property type="term" value="P:osteoclast differentiation"/>
    <property type="evidence" value="ECO:0007669"/>
    <property type="project" value="TreeGrafter"/>
</dbReference>
<feature type="site" description="Important for interaction with phosphotyrosine-binding proteins" evidence="21">
    <location>
        <position position="907"/>
    </location>
</feature>
<dbReference type="InterPro" id="IPR011009">
    <property type="entry name" value="Kinase-like_dom_sf"/>
</dbReference>
<evidence type="ECO:0000256" key="18">
    <source>
        <dbReference type="PIRSR" id="PIRSR000615-1"/>
    </source>
</evidence>
<dbReference type="PIRSF" id="PIRSF500947">
    <property type="entry name" value="CSF-1_receptor"/>
    <property type="match status" value="1"/>
</dbReference>
<keyword evidence="5" id="KW-0812">Transmembrane</keyword>
<evidence type="ECO:0000256" key="4">
    <source>
        <dbReference type="ARBA" id="ARBA00022679"/>
    </source>
</evidence>
<dbReference type="PANTHER" id="PTHR24416:SF47">
    <property type="entry name" value="MACROPHAGE COLONY-STIMULATING FACTOR 1 RECEPTOR"/>
    <property type="match status" value="1"/>
</dbReference>
<feature type="binding site" evidence="19 24">
    <location>
        <position position="599"/>
    </location>
    <ligand>
        <name>ATP</name>
        <dbReference type="ChEBI" id="CHEBI:30616"/>
    </ligand>
</feature>
<dbReference type="EMBL" id="KM400585">
    <property type="protein sequence ID" value="AJE25503.1"/>
    <property type="molecule type" value="mRNA"/>
</dbReference>
<evidence type="ECO:0000313" key="28">
    <source>
        <dbReference type="EMBL" id="AJE25503.1"/>
    </source>
</evidence>
<comment type="catalytic activity">
    <reaction evidence="17">
        <text>L-tyrosyl-[protein] + ATP = O-phospho-L-tyrosyl-[protein] + ADP + H(+)</text>
        <dbReference type="Rhea" id="RHEA:10596"/>
        <dbReference type="Rhea" id="RHEA-COMP:10136"/>
        <dbReference type="Rhea" id="RHEA-COMP:20101"/>
        <dbReference type="ChEBI" id="CHEBI:15378"/>
        <dbReference type="ChEBI" id="CHEBI:30616"/>
        <dbReference type="ChEBI" id="CHEBI:46858"/>
        <dbReference type="ChEBI" id="CHEBI:61978"/>
        <dbReference type="ChEBI" id="CHEBI:456216"/>
        <dbReference type="EC" id="2.7.10.1"/>
    </reaction>
</comment>
<feature type="binding site" evidence="20">
    <location>
        <position position="544"/>
    </location>
    <ligand>
        <name>Mg(2+)</name>
        <dbReference type="ChEBI" id="CHEBI:18420"/>
    </ligand>
</feature>
<evidence type="ECO:0000256" key="11">
    <source>
        <dbReference type="ARBA" id="ARBA00023136"/>
    </source>
</evidence>
<evidence type="ECO:0000256" key="16">
    <source>
        <dbReference type="ARBA" id="ARBA00023319"/>
    </source>
</evidence>
<evidence type="ECO:0000256" key="20">
    <source>
        <dbReference type="PIRSR" id="PIRSR000615-3"/>
    </source>
</evidence>
<comment type="subcellular location">
    <subcellularLocation>
        <location evidence="1">Membrane</location>
        <topology evidence="1">Single-pass type I membrane protein</topology>
    </subcellularLocation>
</comment>
<dbReference type="PIRSF" id="PIRSF000615">
    <property type="entry name" value="TyrPK_CSF1-R"/>
    <property type="match status" value="1"/>
</dbReference>
<dbReference type="InterPro" id="IPR013783">
    <property type="entry name" value="Ig-like_fold"/>
</dbReference>
<keyword evidence="10" id="KW-1133">Transmembrane helix</keyword>
<keyword evidence="6" id="KW-0677">Repeat</keyword>
<feature type="disulfide bond" evidence="23">
    <location>
        <begin position="41"/>
        <end position="82"/>
    </location>
</feature>
<dbReference type="PROSITE" id="PS00240">
    <property type="entry name" value="RECEPTOR_TYR_KIN_III"/>
    <property type="match status" value="1"/>
</dbReference>
<feature type="domain" description="Ig-like" evidence="27">
    <location>
        <begin position="398"/>
        <end position="484"/>
    </location>
</feature>
<dbReference type="InterPro" id="IPR036179">
    <property type="entry name" value="Ig-like_dom_sf"/>
</dbReference>
<dbReference type="GO" id="GO:0030335">
    <property type="term" value="P:positive regulation of cell migration"/>
    <property type="evidence" value="ECO:0007669"/>
    <property type="project" value="TreeGrafter"/>
</dbReference>
<feature type="domain" description="Protein kinase" evidence="26">
    <location>
        <begin position="565"/>
        <end position="902"/>
    </location>
</feature>
<feature type="binding site" evidence="20">
    <location>
        <position position="781"/>
    </location>
    <ligand>
        <name>Mg(2+)</name>
        <dbReference type="ChEBI" id="CHEBI:18420"/>
    </ligand>
</feature>
<feature type="binding site" evidence="20">
    <location>
        <position position="768"/>
    </location>
    <ligand>
        <name>Mg(2+)</name>
        <dbReference type="ChEBI" id="CHEBI:18420"/>
    </ligand>
</feature>
<dbReference type="Pfam" id="PF13927">
    <property type="entry name" value="Ig_3"/>
    <property type="match status" value="1"/>
</dbReference>
<dbReference type="InterPro" id="IPR001824">
    <property type="entry name" value="Tyr_kinase_rcpt_3_CS"/>
</dbReference>
<dbReference type="InterPro" id="IPR017441">
    <property type="entry name" value="Protein_kinase_ATP_BS"/>
</dbReference>
<keyword evidence="16" id="KW-0393">Immunoglobulin domain</keyword>
<dbReference type="Gene3D" id="2.60.40.10">
    <property type="entry name" value="Immunoglobulins"/>
    <property type="match status" value="5"/>
</dbReference>
<evidence type="ECO:0000256" key="3">
    <source>
        <dbReference type="ARBA" id="ARBA00022553"/>
    </source>
</evidence>